<evidence type="ECO:0000256" key="1">
    <source>
        <dbReference type="ARBA" id="ARBA00008416"/>
    </source>
</evidence>
<dbReference type="Pfam" id="PF02678">
    <property type="entry name" value="Pirin"/>
    <property type="match status" value="1"/>
</dbReference>
<evidence type="ECO:0000259" key="3">
    <source>
        <dbReference type="Pfam" id="PF02678"/>
    </source>
</evidence>
<feature type="domain" description="Pirin N-terminal" evidence="3">
    <location>
        <begin position="33"/>
        <end position="132"/>
    </location>
</feature>
<dbReference type="PIRSF" id="PIRSF006232">
    <property type="entry name" value="Pirin"/>
    <property type="match status" value="1"/>
</dbReference>
<evidence type="ECO:0008006" key="7">
    <source>
        <dbReference type="Google" id="ProtNLM"/>
    </source>
</evidence>
<evidence type="ECO:0000313" key="5">
    <source>
        <dbReference type="EMBL" id="KAK3286240.1"/>
    </source>
</evidence>
<evidence type="ECO:0000313" key="6">
    <source>
        <dbReference type="Proteomes" id="UP001190700"/>
    </source>
</evidence>
<reference evidence="5 6" key="1">
    <citation type="journal article" date="2015" name="Genome Biol. Evol.">
        <title>Comparative Genomics of a Bacterivorous Green Alga Reveals Evolutionary Causalities and Consequences of Phago-Mixotrophic Mode of Nutrition.</title>
        <authorList>
            <person name="Burns J.A."/>
            <person name="Paasch A."/>
            <person name="Narechania A."/>
            <person name="Kim E."/>
        </authorList>
    </citation>
    <scope>NUCLEOTIDE SEQUENCE [LARGE SCALE GENOMIC DNA]</scope>
    <source>
        <strain evidence="5 6">PLY_AMNH</strain>
    </source>
</reference>
<dbReference type="PANTHER" id="PTHR13903">
    <property type="entry name" value="PIRIN-RELATED"/>
    <property type="match status" value="1"/>
</dbReference>
<comment type="similarity">
    <text evidence="1 2">Belongs to the pirin family.</text>
</comment>
<dbReference type="InterPro" id="IPR014710">
    <property type="entry name" value="RmlC-like_jellyroll"/>
</dbReference>
<dbReference type="InterPro" id="IPR003829">
    <property type="entry name" value="Pirin_N_dom"/>
</dbReference>
<dbReference type="CDD" id="cd02247">
    <property type="entry name" value="cupin_pirin_C"/>
    <property type="match status" value="1"/>
</dbReference>
<dbReference type="Pfam" id="PF05726">
    <property type="entry name" value="Pirin_C"/>
    <property type="match status" value="1"/>
</dbReference>
<dbReference type="AlphaFoldDB" id="A0AAE0GXM1"/>
<evidence type="ECO:0000259" key="4">
    <source>
        <dbReference type="Pfam" id="PF05726"/>
    </source>
</evidence>
<dbReference type="InterPro" id="IPR008778">
    <property type="entry name" value="Pirin_C_dom"/>
</dbReference>
<comment type="caution">
    <text evidence="5">The sequence shown here is derived from an EMBL/GenBank/DDBJ whole genome shotgun (WGS) entry which is preliminary data.</text>
</comment>
<keyword evidence="6" id="KW-1185">Reference proteome</keyword>
<organism evidence="5 6">
    <name type="scientific">Cymbomonas tetramitiformis</name>
    <dbReference type="NCBI Taxonomy" id="36881"/>
    <lineage>
        <taxon>Eukaryota</taxon>
        <taxon>Viridiplantae</taxon>
        <taxon>Chlorophyta</taxon>
        <taxon>Pyramimonadophyceae</taxon>
        <taxon>Pyramimonadales</taxon>
        <taxon>Pyramimonadaceae</taxon>
        <taxon>Cymbomonas</taxon>
    </lineage>
</organism>
<dbReference type="PANTHER" id="PTHR13903:SF8">
    <property type="entry name" value="PIRIN"/>
    <property type="match status" value="1"/>
</dbReference>
<dbReference type="InterPro" id="IPR012093">
    <property type="entry name" value="Pirin"/>
</dbReference>
<dbReference type="InterPro" id="IPR011051">
    <property type="entry name" value="RmlC_Cupin_sf"/>
</dbReference>
<dbReference type="EMBL" id="LGRX02001383">
    <property type="protein sequence ID" value="KAK3286240.1"/>
    <property type="molecule type" value="Genomic_DNA"/>
</dbReference>
<dbReference type="Gene3D" id="2.60.120.10">
    <property type="entry name" value="Jelly Rolls"/>
    <property type="match status" value="2"/>
</dbReference>
<feature type="domain" description="Pirin C-terminal" evidence="4">
    <location>
        <begin position="189"/>
        <end position="291"/>
    </location>
</feature>
<protein>
    <recommendedName>
        <fullName evidence="7">Pirin C-terminal domain-containing protein</fullName>
    </recommendedName>
</protein>
<sequence>MAAATVVKKLSPPSRLEGGGFTIKDLLSGAPNDYIDPFLMWHELPRSYHKPGQMPGAPMHCHRGFNEVPYCKEISGGNSEQYGHMKMRDHAGKQDLMRPGDFQWGKVGCGIEHEALIDGRWEGYLHFFQLWVNLPKAHKMDAPFFQDAAAAALPVVTLAQNPLVTAKVLVGGLQGKDSPVQPCHVSVEYLDYTLEGGARIKHQAPPEMTTKLLYIYKGSGSIGNPPISAKMGELLILSSESLVEIEAGSDGICFMLATGRPLGEPVVSHGPFVMTTKEEIMQCFKDYQSGALCRKSCTYERYDDAAK</sequence>
<gene>
    <name evidence="5" type="ORF">CYMTET_6197</name>
</gene>
<accession>A0AAE0GXM1</accession>
<proteinExistence type="inferred from homology"/>
<dbReference type="Proteomes" id="UP001190700">
    <property type="component" value="Unassembled WGS sequence"/>
</dbReference>
<dbReference type="SUPFAM" id="SSF51182">
    <property type="entry name" value="RmlC-like cupins"/>
    <property type="match status" value="1"/>
</dbReference>
<name>A0AAE0GXM1_9CHLO</name>
<evidence type="ECO:0000256" key="2">
    <source>
        <dbReference type="RuleBase" id="RU003457"/>
    </source>
</evidence>